<feature type="compositionally biased region" description="Basic and acidic residues" evidence="1">
    <location>
        <begin position="223"/>
        <end position="232"/>
    </location>
</feature>
<feature type="compositionally biased region" description="Basic and acidic residues" evidence="1">
    <location>
        <begin position="872"/>
        <end position="886"/>
    </location>
</feature>
<organism evidence="2 3">
    <name type="scientific">Marasmiellus scandens</name>
    <dbReference type="NCBI Taxonomy" id="2682957"/>
    <lineage>
        <taxon>Eukaryota</taxon>
        <taxon>Fungi</taxon>
        <taxon>Dikarya</taxon>
        <taxon>Basidiomycota</taxon>
        <taxon>Agaricomycotina</taxon>
        <taxon>Agaricomycetes</taxon>
        <taxon>Agaricomycetidae</taxon>
        <taxon>Agaricales</taxon>
        <taxon>Marasmiineae</taxon>
        <taxon>Omphalotaceae</taxon>
        <taxon>Marasmiellus</taxon>
    </lineage>
</organism>
<proteinExistence type="predicted"/>
<feature type="region of interest" description="Disordered" evidence="1">
    <location>
        <begin position="804"/>
        <end position="886"/>
    </location>
</feature>
<evidence type="ECO:0000313" key="2">
    <source>
        <dbReference type="EMBL" id="KAK7436277.1"/>
    </source>
</evidence>
<reference evidence="2 3" key="1">
    <citation type="submission" date="2024-01" db="EMBL/GenBank/DDBJ databases">
        <title>A draft genome for the cacao thread blight pathogen Marasmiellus scandens.</title>
        <authorList>
            <person name="Baruah I.K."/>
            <person name="Leung J."/>
            <person name="Bukari Y."/>
            <person name="Amoako-Attah I."/>
            <person name="Meinhardt L.W."/>
            <person name="Bailey B.A."/>
            <person name="Cohen S.P."/>
        </authorList>
    </citation>
    <scope>NUCLEOTIDE SEQUENCE [LARGE SCALE GENOMIC DNA]</scope>
    <source>
        <strain evidence="2 3">GH-19</strain>
    </source>
</reference>
<evidence type="ECO:0000313" key="3">
    <source>
        <dbReference type="Proteomes" id="UP001498398"/>
    </source>
</evidence>
<accession>A0ABR1IQA8</accession>
<feature type="region of interest" description="Disordered" evidence="1">
    <location>
        <begin position="159"/>
        <end position="197"/>
    </location>
</feature>
<feature type="compositionally biased region" description="Acidic residues" evidence="1">
    <location>
        <begin position="742"/>
        <end position="767"/>
    </location>
</feature>
<dbReference type="EMBL" id="JBANRG010000096">
    <property type="protein sequence ID" value="KAK7436277.1"/>
    <property type="molecule type" value="Genomic_DNA"/>
</dbReference>
<feature type="region of interest" description="Disordered" evidence="1">
    <location>
        <begin position="719"/>
        <end position="787"/>
    </location>
</feature>
<sequence length="886" mass="99671">MNLCSRTIHTPYTDISAPPAALPTRLRKRMVLDCVELPSASTRQSTNVVRPPGDEALPEPSSATTVVRPVQGIPGLVQTVHKDGQVMMDFSQVRHRTWFDHDRARRQREAQERAKRGAKSPKVTASSSWHQLTPVAAEVDAFPWDAREECINKLHRLAESTGQRPPLLPPSSPPAPTPSPPPREENLPPVSSPVRGKDIAFAGDIDTIKEEFQDDAASDNYSDDAHEDERLQKQRKARLARQRKRNQNRSKTTAQPGPKATSASLPAAKQPSKQGRKPKNPPVADAPDDEDDNTTPLLDPILDPDCPEYELEAEAYDTPGPLSNECHRELEVAAYEFETRLHKLARKYQKSMGSLLQAAGYGFKTHRKDSTWNDFQAFQTKKNGEKPKLNGELYRFDPVFSLVQGRVETLQQFVARMSTEYKKIMKSELGDNWKNVDHHQELAKKLGWVGYAQQAREEMAIEERQSGVKVLTMRQSIDEFMKVAQMCYTVYGLILVGQLHDLNNHNRSKMFGWGLEYDRMLLSERTAFTKALKVTAAKLHTCRDKLEARLEEDPAKSELLREYNTGPDKVAVLRPLLPKLFKLDMATATGGAVKNMKWKTFPSVAHIHQVRMIDYPKDLAVIGAKGKGLISHARDLDLPTLKDMIAPRMCCYMVQRKLQSTLTEDDRSILFRSCHGTCIVPWTEEEKVLPLEKQGEVPLISDIDGYPLVTVKDVINATEEEEEGDSAAAKGKARLKETVQKDEDEEEEEEEDEIENEGEDEEEEEDDHLPPVEPEPEARKSIYRTLPFSGRKIFTTPEREQCLGLLGQAGTSPSHSALPRPQSIPHPKSLPRPKSIPRGPKNGPTFRPGPWLPSTTPASSPAAAKTTKRKDRAGDHEEWIPKKQRK</sequence>
<feature type="compositionally biased region" description="Basic residues" evidence="1">
    <location>
        <begin position="233"/>
        <end position="248"/>
    </location>
</feature>
<feature type="compositionally biased region" description="Basic and acidic residues" evidence="1">
    <location>
        <begin position="101"/>
        <end position="115"/>
    </location>
</feature>
<dbReference type="Proteomes" id="UP001498398">
    <property type="component" value="Unassembled WGS sequence"/>
</dbReference>
<evidence type="ECO:0000256" key="1">
    <source>
        <dbReference type="SAM" id="MobiDB-lite"/>
    </source>
</evidence>
<name>A0ABR1IQA8_9AGAR</name>
<protein>
    <submittedName>
        <fullName evidence="2">Uncharacterized protein</fullName>
    </submittedName>
</protein>
<comment type="caution">
    <text evidence="2">The sequence shown here is derived from an EMBL/GenBank/DDBJ whole genome shotgun (WGS) entry which is preliminary data.</text>
</comment>
<feature type="region of interest" description="Disordered" evidence="1">
    <location>
        <begin position="215"/>
        <end position="300"/>
    </location>
</feature>
<feature type="compositionally biased region" description="Low complexity" evidence="1">
    <location>
        <begin position="853"/>
        <end position="865"/>
    </location>
</feature>
<keyword evidence="3" id="KW-1185">Reference proteome</keyword>
<feature type="region of interest" description="Disordered" evidence="1">
    <location>
        <begin position="101"/>
        <end position="129"/>
    </location>
</feature>
<feature type="region of interest" description="Disordered" evidence="1">
    <location>
        <begin position="43"/>
        <end position="63"/>
    </location>
</feature>
<feature type="compositionally biased region" description="Pro residues" evidence="1">
    <location>
        <begin position="166"/>
        <end position="181"/>
    </location>
</feature>
<gene>
    <name evidence="2" type="ORF">VKT23_019241</name>
</gene>